<evidence type="ECO:0000313" key="1">
    <source>
        <dbReference type="EMBL" id="RCV61546.1"/>
    </source>
</evidence>
<sequence>MRTSVRTTTTRTPLGLSVRDAYDSDLDAVADHVHREWRERHQRAPGLARVATDSREFHRARLAHALATGGAVCLVAERGAELSGYLFGSLARTVPDHLPARGTAVVARVRDFSVFRPDDWWGAGAALLAQARRRLRLMGASAVVVDSAGEDAGKKALLWRSGLTLTGETYLADLGRS</sequence>
<organism evidence="1 2">
    <name type="scientific">Marinitenerispora sediminis</name>
    <dbReference type="NCBI Taxonomy" id="1931232"/>
    <lineage>
        <taxon>Bacteria</taxon>
        <taxon>Bacillati</taxon>
        <taxon>Actinomycetota</taxon>
        <taxon>Actinomycetes</taxon>
        <taxon>Streptosporangiales</taxon>
        <taxon>Nocardiopsidaceae</taxon>
        <taxon>Marinitenerispora</taxon>
    </lineage>
</organism>
<dbReference type="InterPro" id="IPR016181">
    <property type="entry name" value="Acyl_CoA_acyltransferase"/>
</dbReference>
<gene>
    <name evidence="1" type="ORF">DEF24_04005</name>
</gene>
<dbReference type="RefSeq" id="WP_114397444.1">
    <property type="nucleotide sequence ID" value="NZ_QEIM01000037.1"/>
</dbReference>
<dbReference type="OrthoDB" id="3436673at2"/>
<dbReference type="GO" id="GO:0016740">
    <property type="term" value="F:transferase activity"/>
    <property type="evidence" value="ECO:0007669"/>
    <property type="project" value="UniProtKB-KW"/>
</dbReference>
<keyword evidence="2" id="KW-1185">Reference proteome</keyword>
<name>A0A368T9V1_9ACTN</name>
<accession>A0A368T9V1</accession>
<keyword evidence="1" id="KW-0808">Transferase</keyword>
<proteinExistence type="predicted"/>
<evidence type="ECO:0000313" key="2">
    <source>
        <dbReference type="Proteomes" id="UP000253318"/>
    </source>
</evidence>
<dbReference type="Gene3D" id="3.40.630.30">
    <property type="match status" value="1"/>
</dbReference>
<reference evidence="1 2" key="1">
    <citation type="submission" date="2018-04" db="EMBL/GenBank/DDBJ databases">
        <title>Novel actinobacteria from marine sediment.</title>
        <authorList>
            <person name="Ng Z.Y."/>
            <person name="Tan G.Y.A."/>
        </authorList>
    </citation>
    <scope>NUCLEOTIDE SEQUENCE [LARGE SCALE GENOMIC DNA]</scope>
    <source>
        <strain evidence="1 2">TPS81</strain>
    </source>
</reference>
<dbReference type="SUPFAM" id="SSF55729">
    <property type="entry name" value="Acyl-CoA N-acyltransferases (Nat)"/>
    <property type="match status" value="1"/>
</dbReference>
<comment type="caution">
    <text evidence="1">The sequence shown here is derived from an EMBL/GenBank/DDBJ whole genome shotgun (WGS) entry which is preliminary data.</text>
</comment>
<dbReference type="EMBL" id="QEIN01000018">
    <property type="protein sequence ID" value="RCV61546.1"/>
    <property type="molecule type" value="Genomic_DNA"/>
</dbReference>
<protein>
    <submittedName>
        <fullName evidence="1">N-acetyltransferase</fullName>
    </submittedName>
</protein>
<dbReference type="Proteomes" id="UP000253318">
    <property type="component" value="Unassembled WGS sequence"/>
</dbReference>
<dbReference type="AlphaFoldDB" id="A0A368T9V1"/>